<dbReference type="EMBL" id="LO017727">
    <property type="protein sequence ID" value="CRH07570.1"/>
    <property type="molecule type" value="Genomic_DNA"/>
</dbReference>
<dbReference type="Pfam" id="PF20901">
    <property type="entry name" value="Sf6_terminase"/>
    <property type="match status" value="1"/>
</dbReference>
<name>A0A1S7LL21_MAGMO</name>
<dbReference type="AlphaFoldDB" id="A0A1S7LL21"/>
<evidence type="ECO:0000313" key="1">
    <source>
        <dbReference type="EMBL" id="CRH07570.1"/>
    </source>
</evidence>
<proteinExistence type="predicted"/>
<reference evidence="1" key="1">
    <citation type="submission" date="2015-04" db="EMBL/GenBank/DDBJ databases">
        <authorList>
            <person name="Syromyatnikov M.Y."/>
            <person name="Popov V.N."/>
        </authorList>
    </citation>
    <scope>NUCLEOTIDE SEQUENCE</scope>
    <source>
        <strain evidence="1">MO-1</strain>
    </source>
</reference>
<sequence length="141" mass="15638">MTTHNGYSYDLGERIANAMAKGKSLTLAAESQGIPGRTAYRWQHKYSDFAEMLRIARQARADRMVDEAFELAAAGGDPQLLKVRIDLLKWTASRMDRDQWGEKVQVGSVEPVSIRAAMAAAEKRLEQLRGCAHDETALSNA</sequence>
<dbReference type="Gene3D" id="1.10.10.60">
    <property type="entry name" value="Homeodomain-like"/>
    <property type="match status" value="1"/>
</dbReference>
<organism evidence="1">
    <name type="scientific">Magnetococcus massalia (strain MO-1)</name>
    <dbReference type="NCBI Taxonomy" id="451514"/>
    <lineage>
        <taxon>Bacteria</taxon>
        <taxon>Pseudomonadati</taxon>
        <taxon>Pseudomonadota</taxon>
        <taxon>Magnetococcia</taxon>
        <taxon>Magnetococcales</taxon>
        <taxon>Magnetococcaceae</taxon>
        <taxon>Magnetococcus</taxon>
    </lineage>
</organism>
<protein>
    <submittedName>
        <fullName evidence="1">Uncharacterized protein</fullName>
    </submittedName>
</protein>
<gene>
    <name evidence="1" type="ORF">MAGMO_3433</name>
</gene>
<dbReference type="InterPro" id="IPR048683">
    <property type="entry name" value="Sf6_terminase"/>
</dbReference>
<accession>A0A1S7LL21</accession>